<feature type="transmembrane region" description="Helical" evidence="6">
    <location>
        <begin position="430"/>
        <end position="452"/>
    </location>
</feature>
<keyword evidence="6" id="KW-0472">Membrane</keyword>
<organism evidence="8 9">
    <name type="scientific">Mesorhabditis belari</name>
    <dbReference type="NCBI Taxonomy" id="2138241"/>
    <lineage>
        <taxon>Eukaryota</taxon>
        <taxon>Metazoa</taxon>
        <taxon>Ecdysozoa</taxon>
        <taxon>Nematoda</taxon>
        <taxon>Chromadorea</taxon>
        <taxon>Rhabditida</taxon>
        <taxon>Rhabditina</taxon>
        <taxon>Rhabditomorpha</taxon>
        <taxon>Rhabditoidea</taxon>
        <taxon>Rhabditidae</taxon>
        <taxon>Mesorhabditinae</taxon>
        <taxon>Mesorhabditis</taxon>
    </lineage>
</organism>
<evidence type="ECO:0000313" key="9">
    <source>
        <dbReference type="WBParaSite" id="MBELARI_LOCUS10116"/>
    </source>
</evidence>
<protein>
    <submittedName>
        <fullName evidence="9">UDENN FLCN/SMCR8-type domain-containing protein</fullName>
    </submittedName>
</protein>
<dbReference type="PANTHER" id="PTHR31334:SF1">
    <property type="entry name" value="GUANINE NUCLEOTIDE EXCHANGE PROTEIN SMCR8"/>
    <property type="match status" value="1"/>
</dbReference>
<dbReference type="GO" id="GO:0005737">
    <property type="term" value="C:cytoplasm"/>
    <property type="evidence" value="ECO:0007669"/>
    <property type="project" value="UniProtKB-SubCell"/>
</dbReference>
<reference evidence="9" key="1">
    <citation type="submission" date="2024-02" db="UniProtKB">
        <authorList>
            <consortium name="WormBaseParasite"/>
        </authorList>
    </citation>
    <scope>IDENTIFICATION</scope>
</reference>
<evidence type="ECO:0000256" key="1">
    <source>
        <dbReference type="ARBA" id="ARBA00004496"/>
    </source>
</evidence>
<dbReference type="GO" id="GO:0006914">
    <property type="term" value="P:autophagy"/>
    <property type="evidence" value="ECO:0007669"/>
    <property type="project" value="UniProtKB-KW"/>
</dbReference>
<sequence length="504" mass="57353">MSICAEDLLIRGRRIADPFNRLGCTIEPVVAVIEFCQIVGPRPLLSYPKDACEQAHLDMDSIAIWLMSSETTSGTVLMIYNQQMGIYALSYYTLIYDIRARAFQRPICLAYLSSTKPTSDLMTRFTKLSRKYLLPIILCNRRVFIHQLSVMIQLSGLIENDTVQRYYSFQSDDRINIAPSVWQKILTVSEQARKLRVKMENMYKSLVSRTNSRASCCGHPVEKNNHNEIKETLCQFVHAVPLRPIKNLTPCTYSSFVEGLPLFHSQLVALVPLTGVLFSSGQPILQFPKYETPLKERRPTSDEHAAIHCEQSLKMITGALDQMLFPVLAGDSLLVCGSEQRKRVVMEFAHKLNYILPKSHSNRKPVLWNTDPRRGCEGIFGECVPKGGTRENKGGATFDLNTNVFKNVPYNGKLLNHLNIKRKFPDDESLISYITATLTWLCSFVYICRFISLQTIGKYEPMTEDDFRIIANLLNEVDFLKYNSIKSGLDQKRNTDAQAKSFSL</sequence>
<dbReference type="PANTHER" id="PTHR31334">
    <property type="entry name" value="SMITH-MAGENIS SYNDROME REGION GENE 8 PROTEIN"/>
    <property type="match status" value="1"/>
</dbReference>
<dbReference type="GO" id="GO:0032045">
    <property type="term" value="C:guanyl-nucleotide exchange factor complex"/>
    <property type="evidence" value="ECO:0007669"/>
    <property type="project" value="TreeGrafter"/>
</dbReference>
<accession>A0AAF3E867</accession>
<comment type="similarity">
    <text evidence="5">Belongs to the SMCR8 family.</text>
</comment>
<keyword evidence="4" id="KW-0072">Autophagy</keyword>
<evidence type="ECO:0000256" key="5">
    <source>
        <dbReference type="ARBA" id="ARBA00038137"/>
    </source>
</evidence>
<comment type="subcellular location">
    <subcellularLocation>
        <location evidence="1">Cytoplasm</location>
    </subcellularLocation>
</comment>
<proteinExistence type="inferred from homology"/>
<keyword evidence="6" id="KW-0812">Transmembrane</keyword>
<keyword evidence="2" id="KW-0963">Cytoplasm</keyword>
<dbReference type="GO" id="GO:0005085">
    <property type="term" value="F:guanyl-nucleotide exchange factor activity"/>
    <property type="evidence" value="ECO:0007669"/>
    <property type="project" value="UniProtKB-KW"/>
</dbReference>
<evidence type="ECO:0000256" key="6">
    <source>
        <dbReference type="SAM" id="Phobius"/>
    </source>
</evidence>
<evidence type="ECO:0000256" key="3">
    <source>
        <dbReference type="ARBA" id="ARBA00022658"/>
    </source>
</evidence>
<dbReference type="WBParaSite" id="MBELARI_LOCUS10116">
    <property type="protein sequence ID" value="MBELARI_LOCUS10116"/>
    <property type="gene ID" value="MBELARI_LOCUS10116"/>
</dbReference>
<evidence type="ECO:0000259" key="7">
    <source>
        <dbReference type="PROSITE" id="PS51834"/>
    </source>
</evidence>
<dbReference type="AlphaFoldDB" id="A0AAF3E867"/>
<evidence type="ECO:0000256" key="2">
    <source>
        <dbReference type="ARBA" id="ARBA00022490"/>
    </source>
</evidence>
<dbReference type="PROSITE" id="PS51834">
    <property type="entry name" value="DENN_FLCN_SMCR8"/>
    <property type="match status" value="1"/>
</dbReference>
<evidence type="ECO:0000256" key="4">
    <source>
        <dbReference type="ARBA" id="ARBA00023006"/>
    </source>
</evidence>
<name>A0AAF3E867_9BILA</name>
<feature type="domain" description="UDENN FLCN/SMCR8-type" evidence="7">
    <location>
        <begin position="19"/>
        <end position="478"/>
    </location>
</feature>
<dbReference type="Proteomes" id="UP000887575">
    <property type="component" value="Unassembled WGS sequence"/>
</dbReference>
<keyword evidence="8" id="KW-1185">Reference proteome</keyword>
<evidence type="ECO:0000313" key="8">
    <source>
        <dbReference type="Proteomes" id="UP000887575"/>
    </source>
</evidence>
<keyword evidence="3" id="KW-0344">Guanine-nucleotide releasing factor</keyword>
<dbReference type="InterPro" id="IPR037521">
    <property type="entry name" value="FLCN/SMCR8_DENN"/>
</dbReference>
<keyword evidence="6" id="KW-1133">Transmembrane helix</keyword>